<dbReference type="Gene3D" id="3.90.20.20">
    <property type="match status" value="1"/>
</dbReference>
<feature type="region of interest" description="Disordered" evidence="4">
    <location>
        <begin position="1"/>
        <end position="60"/>
    </location>
</feature>
<dbReference type="GO" id="GO:0051087">
    <property type="term" value="F:protein-folding chaperone binding"/>
    <property type="evidence" value="ECO:0007669"/>
    <property type="project" value="InterPro"/>
</dbReference>
<dbReference type="GO" id="GO:0051082">
    <property type="term" value="F:unfolded protein binding"/>
    <property type="evidence" value="ECO:0007669"/>
    <property type="project" value="TreeGrafter"/>
</dbReference>
<dbReference type="PRINTS" id="PR00773">
    <property type="entry name" value="GRPEPROTEIN"/>
</dbReference>
<dbReference type="PANTHER" id="PTHR21237:SF23">
    <property type="entry name" value="GRPE PROTEIN HOMOLOG, MITOCHONDRIAL"/>
    <property type="match status" value="1"/>
</dbReference>
<reference evidence="5 6" key="1">
    <citation type="journal article" date="2017" name="Nat. Commun.">
        <title>'ARMAN' archaea depend on association with euryarchaeal host in culture and in situ.</title>
        <authorList>
            <person name="Golyshina O."/>
            <person name="Toshchakov S."/>
            <person name="Makarova K."/>
            <person name="Gavrilov S."/>
            <person name="Korzhenkov A."/>
            <person name="La Cono V."/>
            <person name="Arcadi E."/>
            <person name="Nechitaylo T."/>
            <person name="Ferrer M."/>
            <person name="Kublanov I."/>
            <person name="Wolf Y."/>
            <person name="Yakimov M."/>
            <person name="Golyshin P."/>
            <person name="Slesarev A."/>
            <person name="Kozyavkin S."/>
        </authorList>
    </citation>
    <scope>NUCLEOTIDE SEQUENCE [LARGE SCALE GENOMIC DNA]</scope>
    <source>
        <strain evidence="5 6">Mia14</strain>
    </source>
</reference>
<feature type="compositionally biased region" description="Basic and acidic residues" evidence="4">
    <location>
        <begin position="24"/>
        <end position="60"/>
    </location>
</feature>
<organism evidence="5 6">
    <name type="scientific">Candidatus Mancarchaeum acidiphilum</name>
    <dbReference type="NCBI Taxonomy" id="1920749"/>
    <lineage>
        <taxon>Archaea</taxon>
        <taxon>Candidatus Micrarchaeota</taxon>
        <taxon>Candidatus Mancarchaeum</taxon>
    </lineage>
</organism>
<feature type="compositionally biased region" description="Polar residues" evidence="4">
    <location>
        <begin position="14"/>
        <end position="23"/>
    </location>
</feature>
<feature type="compositionally biased region" description="Basic and acidic residues" evidence="4">
    <location>
        <begin position="201"/>
        <end position="231"/>
    </location>
</feature>
<dbReference type="InterPro" id="IPR009012">
    <property type="entry name" value="GrpE_head"/>
</dbReference>
<keyword evidence="6" id="KW-1185">Reference proteome</keyword>
<dbReference type="Pfam" id="PF01025">
    <property type="entry name" value="GrpE"/>
    <property type="match status" value="1"/>
</dbReference>
<name>A0A218NM27_9ARCH</name>
<dbReference type="HAMAP" id="MF_01151">
    <property type="entry name" value="GrpE"/>
    <property type="match status" value="1"/>
</dbReference>
<evidence type="ECO:0000256" key="1">
    <source>
        <dbReference type="ARBA" id="ARBA00009054"/>
    </source>
</evidence>
<evidence type="ECO:0000256" key="4">
    <source>
        <dbReference type="SAM" id="MobiDB-lite"/>
    </source>
</evidence>
<dbReference type="OrthoDB" id="372230at2157"/>
<dbReference type="EMBL" id="CP019964">
    <property type="protein sequence ID" value="ASI13516.1"/>
    <property type="molecule type" value="Genomic_DNA"/>
</dbReference>
<evidence type="ECO:0000313" key="5">
    <source>
        <dbReference type="EMBL" id="ASI13516.1"/>
    </source>
</evidence>
<feature type="region of interest" description="Disordered" evidence="4">
    <location>
        <begin position="200"/>
        <end position="231"/>
    </location>
</feature>
<protein>
    <submittedName>
        <fullName evidence="5">Molecular chaperone GrpE</fullName>
    </submittedName>
</protein>
<gene>
    <name evidence="5" type="ORF">Mia14_0180</name>
</gene>
<dbReference type="RefSeq" id="WP_088819682.1">
    <property type="nucleotide sequence ID" value="NZ_CP019964.1"/>
</dbReference>
<keyword evidence="2" id="KW-0143">Chaperone</keyword>
<proteinExistence type="inferred from homology"/>
<evidence type="ECO:0000256" key="2">
    <source>
        <dbReference type="ARBA" id="ARBA00023186"/>
    </source>
</evidence>
<comment type="similarity">
    <text evidence="1 3">Belongs to the GrpE family.</text>
</comment>
<dbReference type="AlphaFoldDB" id="A0A218NM27"/>
<dbReference type="GO" id="GO:0000774">
    <property type="term" value="F:adenyl-nucleotide exchange factor activity"/>
    <property type="evidence" value="ECO:0007669"/>
    <property type="project" value="InterPro"/>
</dbReference>
<evidence type="ECO:0000256" key="3">
    <source>
        <dbReference type="RuleBase" id="RU004478"/>
    </source>
</evidence>
<dbReference type="InterPro" id="IPR000740">
    <property type="entry name" value="GrpE"/>
</dbReference>
<accession>A0A218NM27</accession>
<dbReference type="SUPFAM" id="SSF51064">
    <property type="entry name" value="Head domain of nucleotide exchange factor GrpE"/>
    <property type="match status" value="1"/>
</dbReference>
<dbReference type="Gene3D" id="2.30.22.10">
    <property type="entry name" value="Head domain of nucleotide exchange factor GrpE"/>
    <property type="match status" value="1"/>
</dbReference>
<evidence type="ECO:0000313" key="6">
    <source>
        <dbReference type="Proteomes" id="UP000197679"/>
    </source>
</evidence>
<dbReference type="GeneID" id="33313738"/>
<dbReference type="PANTHER" id="PTHR21237">
    <property type="entry name" value="GRPE PROTEIN"/>
    <property type="match status" value="1"/>
</dbReference>
<dbReference type="GO" id="GO:0006457">
    <property type="term" value="P:protein folding"/>
    <property type="evidence" value="ECO:0007669"/>
    <property type="project" value="InterPro"/>
</dbReference>
<dbReference type="CDD" id="cd00446">
    <property type="entry name" value="GrpE"/>
    <property type="match status" value="1"/>
</dbReference>
<dbReference type="Proteomes" id="UP000197679">
    <property type="component" value="Chromosome"/>
</dbReference>
<dbReference type="GO" id="GO:0042803">
    <property type="term" value="F:protein homodimerization activity"/>
    <property type="evidence" value="ECO:0007669"/>
    <property type="project" value="InterPro"/>
</dbReference>
<feature type="compositionally biased region" description="Basic and acidic residues" evidence="4">
    <location>
        <begin position="1"/>
        <end position="13"/>
    </location>
</feature>
<dbReference type="InterPro" id="IPR013805">
    <property type="entry name" value="GrpE_CC"/>
</dbReference>
<dbReference type="SUPFAM" id="SSF58014">
    <property type="entry name" value="Coiled-coil domain of nucleotide exchange factor GrpE"/>
    <property type="match status" value="1"/>
</dbReference>
<dbReference type="KEGG" id="marh:Mia14_0180"/>
<sequence length="231" mass="26256">MDDKKDSKKEKVNSADNGIQGSNAKEDKDVKESRNEENKSEETSEGNKGDNHLVEVEEDLKARTEEVKEYKERMLRMAAEFDNYKRRVQVDLNNANSLGKLDVVKKLLPVIDEFELALKAVEKSNDKEVKEGIEMLYKNIMNILKKEGLEEIQSTGKYDPYLHDIAVVKESNDPDGHILQVISKGYKFNGNVIRPASVIISKKENDKGQGEKKENKDSKGSPSDNEEHNME</sequence>